<feature type="domain" description="SGNH hydrolase-type esterase" evidence="2">
    <location>
        <begin position="72"/>
        <end position="249"/>
    </location>
</feature>
<proteinExistence type="predicted"/>
<dbReference type="Gene3D" id="3.40.50.1110">
    <property type="entry name" value="SGNH hydrolase"/>
    <property type="match status" value="1"/>
</dbReference>
<accession>A0A2U1ZTI4</accession>
<feature type="compositionally biased region" description="Low complexity" evidence="1">
    <location>
        <begin position="13"/>
        <end position="30"/>
    </location>
</feature>
<feature type="compositionally biased region" description="Basic residues" evidence="1">
    <location>
        <begin position="1"/>
        <end position="12"/>
    </location>
</feature>
<dbReference type="Pfam" id="PF13472">
    <property type="entry name" value="Lipase_GDSL_2"/>
    <property type="match status" value="1"/>
</dbReference>
<dbReference type="InterPro" id="IPR051532">
    <property type="entry name" value="Ester_Hydrolysis_Enzymes"/>
</dbReference>
<reference evidence="3 4" key="1">
    <citation type="submission" date="2018-03" db="EMBL/GenBank/DDBJ databases">
        <title>Genome assembly of novel Miniimonas species PCH200.</title>
        <authorList>
            <person name="Thakur V."/>
            <person name="Kumar V."/>
            <person name="Singh D."/>
        </authorList>
    </citation>
    <scope>NUCLEOTIDE SEQUENCE [LARGE SCALE GENOMIC DNA]</scope>
    <source>
        <strain evidence="3 4">PCH200</strain>
    </source>
</reference>
<dbReference type="Proteomes" id="UP000245166">
    <property type="component" value="Unassembled WGS sequence"/>
</dbReference>
<dbReference type="PANTHER" id="PTHR30383">
    <property type="entry name" value="THIOESTERASE 1/PROTEASE 1/LYSOPHOSPHOLIPASE L1"/>
    <property type="match status" value="1"/>
</dbReference>
<dbReference type="InterPro" id="IPR013830">
    <property type="entry name" value="SGNH_hydro"/>
</dbReference>
<evidence type="ECO:0000313" key="4">
    <source>
        <dbReference type="Proteomes" id="UP000245166"/>
    </source>
</evidence>
<gene>
    <name evidence="3" type="ORF">C8046_06095</name>
</gene>
<keyword evidence="4" id="KW-1185">Reference proteome</keyword>
<organism evidence="3 4">
    <name type="scientific">Serinibacter arcticus</name>
    <dbReference type="NCBI Taxonomy" id="1655435"/>
    <lineage>
        <taxon>Bacteria</taxon>
        <taxon>Bacillati</taxon>
        <taxon>Actinomycetota</taxon>
        <taxon>Actinomycetes</taxon>
        <taxon>Micrococcales</taxon>
        <taxon>Beutenbergiaceae</taxon>
        <taxon>Serinibacter</taxon>
    </lineage>
</organism>
<sequence>MRSPRTPRRSRTRSSSSPAPSAPRSASGRWRAPRASRGRRRRTPCSACTRASSATTCRLRRGREVVTLRLFALGDSLTEGVADVWSNDLLTPFPGYLARALRAGGTDVVAGSAAWRGADANDGATRQAAQACAFRPDVAVLWLGLNDVLRLGFDAAAVGEELTGTARRLRAGGAALLTATMPLPDDVLALPGWSVRRLSARVQALNAAVETLAAESGSLHLDVGRTVERVGRARMLGPDGIHFTAAGHHAVAVDYLELLCRAGIASGQAPPEPPSVTLSRRDRATWYVTRGTGYAVRRAVLRAEETPAISPPDQERQGLAN</sequence>
<dbReference type="InterPro" id="IPR036514">
    <property type="entry name" value="SGNH_hydro_sf"/>
</dbReference>
<dbReference type="SUPFAM" id="SSF52266">
    <property type="entry name" value="SGNH hydrolase"/>
    <property type="match status" value="1"/>
</dbReference>
<dbReference type="AlphaFoldDB" id="A0A2U1ZTI4"/>
<feature type="region of interest" description="Disordered" evidence="1">
    <location>
        <begin position="1"/>
        <end position="47"/>
    </location>
</feature>
<protein>
    <recommendedName>
        <fullName evidence="2">SGNH hydrolase-type esterase domain-containing protein</fullName>
    </recommendedName>
</protein>
<evidence type="ECO:0000256" key="1">
    <source>
        <dbReference type="SAM" id="MobiDB-lite"/>
    </source>
</evidence>
<evidence type="ECO:0000259" key="2">
    <source>
        <dbReference type="Pfam" id="PF13472"/>
    </source>
</evidence>
<feature type="compositionally biased region" description="Basic residues" evidence="1">
    <location>
        <begin position="31"/>
        <end position="43"/>
    </location>
</feature>
<dbReference type="EMBL" id="PYHR01000002">
    <property type="protein sequence ID" value="PWD50299.1"/>
    <property type="molecule type" value="Genomic_DNA"/>
</dbReference>
<evidence type="ECO:0000313" key="3">
    <source>
        <dbReference type="EMBL" id="PWD50299.1"/>
    </source>
</evidence>
<comment type="caution">
    <text evidence="3">The sequence shown here is derived from an EMBL/GenBank/DDBJ whole genome shotgun (WGS) entry which is preliminary data.</text>
</comment>
<name>A0A2U1ZTI4_9MICO</name>